<keyword evidence="4" id="KW-1185">Reference proteome</keyword>
<dbReference type="STRING" id="52442.SAMN05421880_109107"/>
<dbReference type="Proteomes" id="UP000601736">
    <property type="component" value="Unassembled WGS sequence"/>
</dbReference>
<sequence length="497" mass="54835">MVDKLTIAQTESVALDLLLPMASRHGFIAGATGTGKTVTLQRLAEQFSLAGVPVFMADIKGDLSGLGQAGGGNAKVELRAKELGILPIEYVGFPVVFWDVYGKKGHPLRATITDMGPLLLSRVLDLNDTQAGVLTALFKAADNHGWLLLDLKDLRAMLQYASLNSQQLAIEYGNISAATLGAIQRKLLQLEHEGGEYLFGEPMLNLTDLMQIDTAGRGVINILSAEVLHQNPRLYATLLLWLLSELYENLAEAGDLDKPKLVFFFDEAHLLFNDAPKALLDKIEQVARLIRSKAVGIYFVSQNPLDIPDIVLGQLGNRIQHALRAFTPRDQKLVKAAAQTFRSNPRVNVEEAITELGVGEALVSFLDEKGRPQPVEIGKILPPRSRIGAISDQERQEIIHDSAFYGYYEEMVDRESAYEILKKQVEMKVGEESGAGIDREFDWREIFSNKTDTRRSRRQPQGLIETVAKSAARTVGTELGRQILRGVLGSILGKSRR</sequence>
<name>A0A1I4P1K5_9PROT</name>
<dbReference type="AlphaFoldDB" id="A0A1I4P1K5"/>
<evidence type="ECO:0000313" key="4">
    <source>
        <dbReference type="Proteomes" id="UP000199561"/>
    </source>
</evidence>
<accession>A0A1I4P1K5</accession>
<dbReference type="InterPro" id="IPR051162">
    <property type="entry name" value="T4SS_component"/>
</dbReference>
<proteinExistence type="predicted"/>
<dbReference type="PANTHER" id="PTHR30121:SF6">
    <property type="entry name" value="SLR6007 PROTEIN"/>
    <property type="match status" value="1"/>
</dbReference>
<dbReference type="InterPro" id="IPR033186">
    <property type="entry name" value="HerA_C"/>
</dbReference>
<dbReference type="Gene3D" id="3.40.50.300">
    <property type="entry name" value="P-loop containing nucleotide triphosphate hydrolases"/>
    <property type="match status" value="2"/>
</dbReference>
<organism evidence="3 4">
    <name type="scientific">Nitrosomonas nitrosa</name>
    <dbReference type="NCBI Taxonomy" id="52442"/>
    <lineage>
        <taxon>Bacteria</taxon>
        <taxon>Pseudomonadati</taxon>
        <taxon>Pseudomonadota</taxon>
        <taxon>Betaproteobacteria</taxon>
        <taxon>Nitrosomonadales</taxon>
        <taxon>Nitrosomonadaceae</taxon>
        <taxon>Nitrosomonas</taxon>
    </lineage>
</organism>
<reference evidence="3 4" key="1">
    <citation type="submission" date="2016-10" db="EMBL/GenBank/DDBJ databases">
        <authorList>
            <person name="de Groot N.N."/>
        </authorList>
    </citation>
    <scope>NUCLEOTIDE SEQUENCE [LARGE SCALE GENOMIC DNA]</scope>
    <source>
        <strain evidence="3 4">Nm146</strain>
    </source>
</reference>
<dbReference type="PANTHER" id="PTHR30121">
    <property type="entry name" value="UNCHARACTERIZED PROTEIN YJGR-RELATED"/>
    <property type="match status" value="1"/>
</dbReference>
<evidence type="ECO:0000313" key="2">
    <source>
        <dbReference type="EMBL" id="CAE6500467.1"/>
    </source>
</evidence>
<feature type="domain" description="Helicase HerA-like C-terminal" evidence="1">
    <location>
        <begin position="7"/>
        <end position="497"/>
    </location>
</feature>
<evidence type="ECO:0000313" key="3">
    <source>
        <dbReference type="EMBL" id="SFM21407.1"/>
    </source>
</evidence>
<dbReference type="InterPro" id="IPR027417">
    <property type="entry name" value="P-loop_NTPase"/>
</dbReference>
<protein>
    <submittedName>
        <fullName evidence="2">Putative ATPase</fullName>
    </submittedName>
</protein>
<dbReference type="EMBL" id="FOUF01000009">
    <property type="protein sequence ID" value="SFM21407.1"/>
    <property type="molecule type" value="Genomic_DNA"/>
</dbReference>
<gene>
    <name evidence="2" type="primary">yjgR</name>
    <name evidence="2" type="ORF">NMYAN_190028</name>
    <name evidence="3" type="ORF">SAMN05421880_109107</name>
</gene>
<dbReference type="EMBL" id="CAJNAP010000011">
    <property type="protein sequence ID" value="CAE6500467.1"/>
    <property type="molecule type" value="Genomic_DNA"/>
</dbReference>
<dbReference type="Proteomes" id="UP000199561">
    <property type="component" value="Unassembled WGS sequence"/>
</dbReference>
<dbReference type="RefSeq" id="WP_090667772.1">
    <property type="nucleotide sequence ID" value="NZ_CAJNAP010000011.1"/>
</dbReference>
<reference evidence="2" key="2">
    <citation type="submission" date="2021-02" db="EMBL/GenBank/DDBJ databases">
        <authorList>
            <person name="Han P."/>
        </authorList>
    </citation>
    <scope>NUCLEOTIDE SEQUENCE</scope>
    <source>
        <strain evidence="2">Nitrosomonas nitrosa 18-3D</strain>
    </source>
</reference>
<dbReference type="SUPFAM" id="SSF52540">
    <property type="entry name" value="P-loop containing nucleoside triphosphate hydrolases"/>
    <property type="match status" value="1"/>
</dbReference>
<evidence type="ECO:0000259" key="1">
    <source>
        <dbReference type="Pfam" id="PF05872"/>
    </source>
</evidence>
<dbReference type="Pfam" id="PF05872">
    <property type="entry name" value="HerA_C"/>
    <property type="match status" value="1"/>
</dbReference>